<dbReference type="AlphaFoldDB" id="A0A3N2QL13"/>
<evidence type="ECO:0000256" key="3">
    <source>
        <dbReference type="ARBA" id="ARBA00022448"/>
    </source>
</evidence>
<dbReference type="PANTHER" id="PTHR30003:SF0">
    <property type="entry name" value="GLYCOLATE PERMEASE GLCA-RELATED"/>
    <property type="match status" value="1"/>
</dbReference>
<feature type="transmembrane region" description="Helical" evidence="8">
    <location>
        <begin position="108"/>
        <end position="135"/>
    </location>
</feature>
<dbReference type="GO" id="GO:0005886">
    <property type="term" value="C:plasma membrane"/>
    <property type="evidence" value="ECO:0007669"/>
    <property type="project" value="UniProtKB-SubCell"/>
</dbReference>
<feature type="transmembrane region" description="Helical" evidence="8">
    <location>
        <begin position="58"/>
        <end position="79"/>
    </location>
</feature>
<feature type="transmembrane region" description="Helical" evidence="8">
    <location>
        <begin position="465"/>
        <end position="490"/>
    </location>
</feature>
<evidence type="ECO:0000313" key="9">
    <source>
        <dbReference type="EMBL" id="ROT95878.1"/>
    </source>
</evidence>
<keyword evidence="6 8" id="KW-1133">Transmembrane helix</keyword>
<feature type="transmembrane region" description="Helical" evidence="8">
    <location>
        <begin position="386"/>
        <end position="412"/>
    </location>
</feature>
<feature type="transmembrane region" description="Helical" evidence="8">
    <location>
        <begin position="424"/>
        <end position="445"/>
    </location>
</feature>
<reference evidence="9 10" key="1">
    <citation type="submission" date="2018-10" db="EMBL/GenBank/DDBJ databases">
        <title>Histidinibacterium lentulum gen. nov., sp. nov., a marine bacterium from the culture broth of Picochlorum sp. 122.</title>
        <authorList>
            <person name="Wang G."/>
        </authorList>
    </citation>
    <scope>NUCLEOTIDE SEQUENCE [LARGE SCALE GENOMIC DNA]</scope>
    <source>
        <strain evidence="9 10">B17</strain>
    </source>
</reference>
<evidence type="ECO:0000256" key="7">
    <source>
        <dbReference type="ARBA" id="ARBA00023136"/>
    </source>
</evidence>
<feature type="transmembrane region" description="Helical" evidence="8">
    <location>
        <begin position="343"/>
        <end position="366"/>
    </location>
</feature>
<protein>
    <recommendedName>
        <fullName evidence="8">L-lactate permease</fullName>
    </recommendedName>
</protein>
<evidence type="ECO:0000256" key="6">
    <source>
        <dbReference type="ARBA" id="ARBA00022989"/>
    </source>
</evidence>
<dbReference type="GO" id="GO:0015295">
    <property type="term" value="F:solute:proton symporter activity"/>
    <property type="evidence" value="ECO:0007669"/>
    <property type="project" value="TreeGrafter"/>
</dbReference>
<feature type="transmembrane region" description="Helical" evidence="8">
    <location>
        <begin position="214"/>
        <end position="233"/>
    </location>
</feature>
<dbReference type="GO" id="GO:0015129">
    <property type="term" value="F:lactate transmembrane transporter activity"/>
    <property type="evidence" value="ECO:0007669"/>
    <property type="project" value="UniProtKB-UniRule"/>
</dbReference>
<feature type="transmembrane region" description="Helical" evidence="8">
    <location>
        <begin position="268"/>
        <end position="288"/>
    </location>
</feature>
<feature type="transmembrane region" description="Helical" evidence="8">
    <location>
        <begin position="28"/>
        <end position="46"/>
    </location>
</feature>
<keyword evidence="7 8" id="KW-0472">Membrane</keyword>
<dbReference type="InterPro" id="IPR003804">
    <property type="entry name" value="Lactate_perm"/>
</dbReference>
<feature type="transmembrane region" description="Helical" evidence="8">
    <location>
        <begin position="239"/>
        <end position="256"/>
    </location>
</feature>
<evidence type="ECO:0000313" key="10">
    <source>
        <dbReference type="Proteomes" id="UP000268016"/>
    </source>
</evidence>
<sequence length="491" mass="48362">MTALAAALPLALVLGAMGALHWSAARAGVLGLGAALILALTLFAPLPSGAPETLAGAGAEALHSTATILWIVLPALMLYEFQSRTGALDRIRDALTGLTADRRLQAILIAWFFGLFMEGAAGFGTPVALAAPLLAGLGYPPVRAVTLALTGHAAGVSFGAVGTPTLAQIDLTGLSPTALAGSAALLHAAVSPLLLLVTVRLAGDGPLSRGDYGWAALAWACFALPSVALAGLAGPELPSLGGALIGLAVFAALLVRRTGAAPPPLAPLARDLAPYGAILALVLATRLVPPLQEGLSGLSLGWTLGERFSGAFAPLYHPGTLLFAGLALGAVATGRRAALAPALAAALARLVPVALALLAMLALSRVMVHGGLIDALAEAAAATGALWPLLAPLIGVLGTFVTGSATASNILFTEFQTGVAASLSLSPVAMAAAQGFGSAIGNVVAPHNIIAGSATVGLVGKEGEVLAKTLALCAAAALAGGALILAVTAFA</sequence>
<evidence type="ECO:0000256" key="2">
    <source>
        <dbReference type="ARBA" id="ARBA00010100"/>
    </source>
</evidence>
<dbReference type="RefSeq" id="WP_123644026.1">
    <property type="nucleotide sequence ID" value="NZ_ML119093.1"/>
</dbReference>
<feature type="transmembrane region" description="Helical" evidence="8">
    <location>
        <begin position="308"/>
        <end position="331"/>
    </location>
</feature>
<comment type="caution">
    <text evidence="9">The sequence shown here is derived from an EMBL/GenBank/DDBJ whole genome shotgun (WGS) entry which is preliminary data.</text>
</comment>
<dbReference type="PANTHER" id="PTHR30003">
    <property type="entry name" value="L-LACTATE PERMEASE"/>
    <property type="match status" value="1"/>
</dbReference>
<evidence type="ECO:0000256" key="1">
    <source>
        <dbReference type="ARBA" id="ARBA00004651"/>
    </source>
</evidence>
<comment type="similarity">
    <text evidence="2 8">Belongs to the lactate permease family.</text>
</comment>
<comment type="subcellular location">
    <subcellularLocation>
        <location evidence="8">Cell inner membrane</location>
        <topology evidence="8">Multi-pass membrane protein</topology>
    </subcellularLocation>
    <subcellularLocation>
        <location evidence="1">Cell membrane</location>
        <topology evidence="1">Multi-pass membrane protein</topology>
    </subcellularLocation>
</comment>
<organism evidence="9 10">
    <name type="scientific">Histidinibacterium lentulum</name>
    <dbReference type="NCBI Taxonomy" id="2480588"/>
    <lineage>
        <taxon>Bacteria</taxon>
        <taxon>Pseudomonadati</taxon>
        <taxon>Pseudomonadota</taxon>
        <taxon>Alphaproteobacteria</taxon>
        <taxon>Rhodobacterales</taxon>
        <taxon>Paracoccaceae</taxon>
        <taxon>Histidinibacterium</taxon>
    </lineage>
</organism>
<evidence type="ECO:0000256" key="4">
    <source>
        <dbReference type="ARBA" id="ARBA00022475"/>
    </source>
</evidence>
<feature type="transmembrane region" description="Helical" evidence="8">
    <location>
        <begin position="179"/>
        <end position="202"/>
    </location>
</feature>
<keyword evidence="5 8" id="KW-0812">Transmembrane</keyword>
<comment type="function">
    <text evidence="8">Uptake of L-lactate across the membrane. Can also transport D-lactate and glycolate.</text>
</comment>
<dbReference type="EMBL" id="RDRB01000014">
    <property type="protein sequence ID" value="ROT95878.1"/>
    <property type="molecule type" value="Genomic_DNA"/>
</dbReference>
<evidence type="ECO:0000256" key="8">
    <source>
        <dbReference type="RuleBase" id="RU365092"/>
    </source>
</evidence>
<keyword evidence="10" id="KW-1185">Reference proteome</keyword>
<accession>A0A3N2QL13</accession>
<evidence type="ECO:0000256" key="5">
    <source>
        <dbReference type="ARBA" id="ARBA00022692"/>
    </source>
</evidence>
<name>A0A3N2QL13_9RHOB</name>
<keyword evidence="3 8" id="KW-0813">Transport</keyword>
<dbReference type="OrthoDB" id="9761056at2"/>
<dbReference type="Proteomes" id="UP000268016">
    <property type="component" value="Unassembled WGS sequence"/>
</dbReference>
<keyword evidence="8" id="KW-0997">Cell inner membrane</keyword>
<keyword evidence="4" id="KW-1003">Cell membrane</keyword>
<proteinExistence type="inferred from homology"/>
<dbReference type="Pfam" id="PF02652">
    <property type="entry name" value="Lactate_perm"/>
    <property type="match status" value="2"/>
</dbReference>
<gene>
    <name evidence="9" type="ORF">EAT49_19670</name>
</gene>